<keyword evidence="6" id="KW-0408">Iron</keyword>
<dbReference type="Pfam" id="PF00672">
    <property type="entry name" value="HAMP"/>
    <property type="match status" value="1"/>
</dbReference>
<dbReference type="EMBL" id="AP010904">
    <property type="protein sequence ID" value="BAH76386.1"/>
    <property type="molecule type" value="Genomic_DNA"/>
</dbReference>
<organism evidence="15 16">
    <name type="scientific">Solidesulfovibrio magneticus (strain ATCC 700980 / DSM 13731 / RS-1)</name>
    <name type="common">Desulfovibrio magneticus</name>
    <dbReference type="NCBI Taxonomy" id="573370"/>
    <lineage>
        <taxon>Bacteria</taxon>
        <taxon>Pseudomonadati</taxon>
        <taxon>Thermodesulfobacteriota</taxon>
        <taxon>Desulfovibrionia</taxon>
        <taxon>Desulfovibrionales</taxon>
        <taxon>Desulfovibrionaceae</taxon>
        <taxon>Solidesulfovibrio</taxon>
    </lineage>
</organism>
<keyword evidence="16" id="KW-1185">Reference proteome</keyword>
<sequence>MTPERTSCSNIFVGLVILLFSCRPAKEFRSMSIRARILASVAVLFLVALGMFAATWSITSEQRSDGLVINLAGRQRMQVQRIAKDVLALAHQAKGGGAPAGLADDIRKRLSALESTQNLLARGGTYEGSKRFTIDPSSREAAALLDEAGRLIKPFGVEVEAILAKTDAVSPERLLAASEAMVAAQDKAVARLQAETEDDVSTLMTIQAVGMGLCAVVCLAVLFMFRRAVIAPLGRLREYAAAVAGGDLQAVPAGDYPPELAVLRDALARMVESLRDTLAAVEAKNLECTGHADDAERALAAAREQETRTAEMLARLGDGAAKARGISQSVMDHAAGLLSRIEQVGQGAAQQRDRMMDTAAAMEEMNATVMEVARNASSAAVSAADAKDKAATGAAGVRSAVTSIEAIRRRILDLKESMTRLGQQADSIGHIMNVISDIADQTNLLALNAAIEAARAGDAGRGFAVVADEVRKLAEKTMTATKEVGEAVVSIQGQARENIAAVESAASGIEDSTRAAADSGRFMDEIVGIVEATATQVESIATASEEQSATSEEINRAVEEVNGIARDTAEDAAAASQALHALSELTNDLDAAIRQMTGEAGASRPALAVARPAAKAIAPSRPAASRALPPSRPAPAKPKALPTAKPAAAKYAPAPKPAAIPAPAAKPAAIKASGNGSGGACSIGGSLLQWDDSLATHISEIDRQHQVLVRMICDLHEAMRSGKGKHQLEAILEELQNYAVDHFGYEEKLMEQYKYPGYLNHRKEHVAFVDKVIAFGNDFRDNRAALTTEVMNFLKNWLVGHIKGTDQKYAPFFIERGVN</sequence>
<keyword evidence="3 12" id="KW-0812">Transmembrane</keyword>
<proteinExistence type="inferred from homology"/>
<dbReference type="InterPro" id="IPR003660">
    <property type="entry name" value="HAMP_dom"/>
</dbReference>
<reference evidence="15 16" key="1">
    <citation type="journal article" date="2009" name="Genome Res.">
        <title>Whole genome sequence of Desulfovibrio magneticus strain RS-1 revealed common gene clusters in magnetotactic bacteria.</title>
        <authorList>
            <person name="Nakazawa H."/>
            <person name="Arakaki A."/>
            <person name="Narita-Yamada S."/>
            <person name="Yashiro I."/>
            <person name="Jinno K."/>
            <person name="Aoki N."/>
            <person name="Tsuruyama A."/>
            <person name="Okamura Y."/>
            <person name="Tanikawa S."/>
            <person name="Fujita N."/>
            <person name="Takeyama H."/>
            <person name="Matsunaga T."/>
        </authorList>
    </citation>
    <scope>NUCLEOTIDE SEQUENCE [LARGE SCALE GENOMIC DNA]</scope>
    <source>
        <strain evidence="16">ATCC 700980 / DSM 13731 / RS-1</strain>
    </source>
</reference>
<dbReference type="Proteomes" id="UP000009071">
    <property type="component" value="Chromosome"/>
</dbReference>
<comment type="similarity">
    <text evidence="2">Belongs to the hemerythrin family.</text>
</comment>
<dbReference type="STRING" id="573370.DMR_28950"/>
<feature type="domain" description="HAMP" evidence="14">
    <location>
        <begin position="227"/>
        <end position="279"/>
    </location>
</feature>
<evidence type="ECO:0000256" key="5">
    <source>
        <dbReference type="ARBA" id="ARBA00022989"/>
    </source>
</evidence>
<evidence type="ECO:0000256" key="9">
    <source>
        <dbReference type="ARBA" id="ARBA00029447"/>
    </source>
</evidence>
<feature type="compositionally biased region" description="Low complexity" evidence="11">
    <location>
        <begin position="618"/>
        <end position="629"/>
    </location>
</feature>
<dbReference type="Pfam" id="PF00015">
    <property type="entry name" value="MCPsignal"/>
    <property type="match status" value="1"/>
</dbReference>
<dbReference type="PROSITE" id="PS50885">
    <property type="entry name" value="HAMP"/>
    <property type="match status" value="1"/>
</dbReference>
<evidence type="ECO:0000256" key="2">
    <source>
        <dbReference type="ARBA" id="ARBA00010587"/>
    </source>
</evidence>
<dbReference type="InterPro" id="IPR029095">
    <property type="entry name" value="NarX-like_N"/>
</dbReference>
<keyword evidence="5 12" id="KW-1133">Transmembrane helix</keyword>
<feature type="domain" description="Methyl-accepting transducer" evidence="13">
    <location>
        <begin position="326"/>
        <end position="562"/>
    </location>
</feature>
<evidence type="ECO:0000256" key="11">
    <source>
        <dbReference type="SAM" id="MobiDB-lite"/>
    </source>
</evidence>
<dbReference type="PROSITE" id="PS51257">
    <property type="entry name" value="PROKAR_LIPOPROTEIN"/>
    <property type="match status" value="1"/>
</dbReference>
<dbReference type="SUPFAM" id="SSF47188">
    <property type="entry name" value="Hemerythrin-like"/>
    <property type="match status" value="1"/>
</dbReference>
<accession>C4XHL2</accession>
<protein>
    <submittedName>
        <fullName evidence="15">Methyl-accepting chemotaxis protein</fullName>
    </submittedName>
</protein>
<evidence type="ECO:0000256" key="6">
    <source>
        <dbReference type="ARBA" id="ARBA00023004"/>
    </source>
</evidence>
<dbReference type="GO" id="GO:0016020">
    <property type="term" value="C:membrane"/>
    <property type="evidence" value="ECO:0007669"/>
    <property type="project" value="UniProtKB-SubCell"/>
</dbReference>
<comment type="subcellular location">
    <subcellularLocation>
        <location evidence="1">Membrane</location>
        <topology evidence="1">Multi-pass membrane protein</topology>
    </subcellularLocation>
</comment>
<dbReference type="Pfam" id="PF01814">
    <property type="entry name" value="Hemerythrin"/>
    <property type="match status" value="1"/>
</dbReference>
<dbReference type="Pfam" id="PF13675">
    <property type="entry name" value="PilJ"/>
    <property type="match status" value="1"/>
</dbReference>
<gene>
    <name evidence="15" type="ordered locus">DMR_28950</name>
</gene>
<keyword evidence="7 12" id="KW-0472">Membrane</keyword>
<dbReference type="Gene3D" id="6.10.340.10">
    <property type="match status" value="1"/>
</dbReference>
<feature type="region of interest" description="Disordered" evidence="11">
    <location>
        <begin position="618"/>
        <end position="660"/>
    </location>
</feature>
<keyword evidence="8 10" id="KW-0807">Transducer</keyword>
<dbReference type="NCBIfam" id="NF033749">
    <property type="entry name" value="bact_hemeryth"/>
    <property type="match status" value="1"/>
</dbReference>
<evidence type="ECO:0000256" key="1">
    <source>
        <dbReference type="ARBA" id="ARBA00004141"/>
    </source>
</evidence>
<dbReference type="HOGENOM" id="CLU_000445_107_27_7"/>
<dbReference type="KEGG" id="dma:DMR_28950"/>
<dbReference type="SUPFAM" id="SSF58104">
    <property type="entry name" value="Methyl-accepting chemotaxis protein (MCP) signaling domain"/>
    <property type="match status" value="1"/>
</dbReference>
<dbReference type="PANTHER" id="PTHR32089:SF112">
    <property type="entry name" value="LYSOZYME-LIKE PROTEIN-RELATED"/>
    <property type="match status" value="1"/>
</dbReference>
<dbReference type="AlphaFoldDB" id="C4XHL2"/>
<feature type="transmembrane region" description="Helical" evidence="12">
    <location>
        <begin position="37"/>
        <end position="58"/>
    </location>
</feature>
<dbReference type="eggNOG" id="COG2703">
    <property type="taxonomic scope" value="Bacteria"/>
</dbReference>
<dbReference type="PROSITE" id="PS00550">
    <property type="entry name" value="HEMERYTHRINS"/>
    <property type="match status" value="1"/>
</dbReference>
<feature type="compositionally biased region" description="Low complexity" evidence="11">
    <location>
        <begin position="637"/>
        <end position="653"/>
    </location>
</feature>
<keyword evidence="4" id="KW-0479">Metal-binding</keyword>
<evidence type="ECO:0000313" key="15">
    <source>
        <dbReference type="EMBL" id="BAH76386.1"/>
    </source>
</evidence>
<dbReference type="SMART" id="SM00304">
    <property type="entry name" value="HAMP"/>
    <property type="match status" value="1"/>
</dbReference>
<evidence type="ECO:0000256" key="7">
    <source>
        <dbReference type="ARBA" id="ARBA00023136"/>
    </source>
</evidence>
<dbReference type="InterPro" id="IPR035938">
    <property type="entry name" value="Hemerythrin-like_sf"/>
</dbReference>
<dbReference type="PANTHER" id="PTHR32089">
    <property type="entry name" value="METHYL-ACCEPTING CHEMOTAXIS PROTEIN MCPB"/>
    <property type="match status" value="1"/>
</dbReference>
<evidence type="ECO:0000259" key="13">
    <source>
        <dbReference type="PROSITE" id="PS50111"/>
    </source>
</evidence>
<dbReference type="GO" id="GO:0007165">
    <property type="term" value="P:signal transduction"/>
    <property type="evidence" value="ECO:0007669"/>
    <property type="project" value="UniProtKB-KW"/>
</dbReference>
<dbReference type="InterPro" id="IPR004089">
    <property type="entry name" value="MCPsignal_dom"/>
</dbReference>
<dbReference type="InterPro" id="IPR012827">
    <property type="entry name" value="Hemerythrin_metal-bd"/>
</dbReference>
<dbReference type="eggNOG" id="COG0840">
    <property type="taxonomic scope" value="Bacteria"/>
</dbReference>
<evidence type="ECO:0000313" key="16">
    <source>
        <dbReference type="Proteomes" id="UP000009071"/>
    </source>
</evidence>
<evidence type="ECO:0000256" key="8">
    <source>
        <dbReference type="ARBA" id="ARBA00023224"/>
    </source>
</evidence>
<comment type="similarity">
    <text evidence="9">Belongs to the methyl-accepting chemotaxis (MCP) protein family.</text>
</comment>
<dbReference type="GO" id="GO:0046872">
    <property type="term" value="F:metal ion binding"/>
    <property type="evidence" value="ECO:0007669"/>
    <property type="project" value="UniProtKB-KW"/>
</dbReference>
<dbReference type="SMART" id="SM00283">
    <property type="entry name" value="MA"/>
    <property type="match status" value="1"/>
</dbReference>
<name>C4XHL2_SOLM1</name>
<dbReference type="InterPro" id="IPR016131">
    <property type="entry name" value="Haemerythrin_Fe_BS"/>
</dbReference>
<evidence type="ECO:0000256" key="4">
    <source>
        <dbReference type="ARBA" id="ARBA00022723"/>
    </source>
</evidence>
<dbReference type="Gene3D" id="1.20.120.50">
    <property type="entry name" value="Hemerythrin-like"/>
    <property type="match status" value="1"/>
</dbReference>
<dbReference type="CDD" id="cd12107">
    <property type="entry name" value="Hemerythrin"/>
    <property type="match status" value="1"/>
</dbReference>
<dbReference type="NCBIfam" id="TIGR02481">
    <property type="entry name" value="hemeryth_dom"/>
    <property type="match status" value="1"/>
</dbReference>
<evidence type="ECO:0000259" key="14">
    <source>
        <dbReference type="PROSITE" id="PS50885"/>
    </source>
</evidence>
<evidence type="ECO:0000256" key="12">
    <source>
        <dbReference type="SAM" id="Phobius"/>
    </source>
</evidence>
<dbReference type="InterPro" id="IPR012312">
    <property type="entry name" value="Hemerythrin-like"/>
</dbReference>
<evidence type="ECO:0000256" key="10">
    <source>
        <dbReference type="PROSITE-ProRule" id="PRU00284"/>
    </source>
</evidence>
<dbReference type="Gene3D" id="1.10.287.950">
    <property type="entry name" value="Methyl-accepting chemotaxis protein"/>
    <property type="match status" value="1"/>
</dbReference>
<evidence type="ECO:0000256" key="3">
    <source>
        <dbReference type="ARBA" id="ARBA00022692"/>
    </source>
</evidence>
<dbReference type="PROSITE" id="PS50111">
    <property type="entry name" value="CHEMOTAXIS_TRANSDUC_2"/>
    <property type="match status" value="1"/>
</dbReference>
<dbReference type="CDD" id="cd11386">
    <property type="entry name" value="MCP_signal"/>
    <property type="match status" value="1"/>
</dbReference>